<dbReference type="GO" id="GO:1902201">
    <property type="term" value="P:negative regulation of bacterial-type flagellum-dependent cell motility"/>
    <property type="evidence" value="ECO:0007669"/>
    <property type="project" value="TreeGrafter"/>
</dbReference>
<proteinExistence type="predicted"/>
<feature type="region of interest" description="Disordered" evidence="1">
    <location>
        <begin position="1"/>
        <end position="48"/>
    </location>
</feature>
<dbReference type="SUPFAM" id="SSF55073">
    <property type="entry name" value="Nucleotide cyclase"/>
    <property type="match status" value="1"/>
</dbReference>
<dbReference type="CDD" id="cd01949">
    <property type="entry name" value="GGDEF"/>
    <property type="match status" value="1"/>
</dbReference>
<dbReference type="Gene3D" id="3.30.70.270">
    <property type="match status" value="1"/>
</dbReference>
<feature type="domain" description="GGDEF" evidence="2">
    <location>
        <begin position="144"/>
        <end position="284"/>
    </location>
</feature>
<dbReference type="EMBL" id="CP022521">
    <property type="protein sequence ID" value="ASO22965.1"/>
    <property type="molecule type" value="Genomic_DNA"/>
</dbReference>
<dbReference type="GO" id="GO:0043709">
    <property type="term" value="P:cell adhesion involved in single-species biofilm formation"/>
    <property type="evidence" value="ECO:0007669"/>
    <property type="project" value="TreeGrafter"/>
</dbReference>
<reference evidence="3 4" key="1">
    <citation type="submission" date="2017-07" db="EMBL/GenBank/DDBJ databases">
        <title>Complete genome sequence of Actinoalloteichus hoggarensis DSM 45943, type strain of Actinoalloteichus hoggarensis.</title>
        <authorList>
            <person name="Ruckert C."/>
            <person name="Nouioui I."/>
            <person name="Willmese J."/>
            <person name="van Wezel G."/>
            <person name="Klenk H.-P."/>
            <person name="Kalinowski J."/>
            <person name="Zotchev S.B."/>
        </authorList>
    </citation>
    <scope>NUCLEOTIDE SEQUENCE [LARGE SCALE GENOMIC DNA]</scope>
    <source>
        <strain evidence="3 4">DSM 45943</strain>
    </source>
</reference>
<dbReference type="Proteomes" id="UP000204221">
    <property type="component" value="Chromosome"/>
</dbReference>
<protein>
    <submittedName>
        <fullName evidence="3">Response regulator PleD</fullName>
    </submittedName>
</protein>
<dbReference type="PANTHER" id="PTHR45138">
    <property type="entry name" value="REGULATORY COMPONENTS OF SENSORY TRANSDUCTION SYSTEM"/>
    <property type="match status" value="1"/>
</dbReference>
<dbReference type="NCBIfam" id="TIGR00254">
    <property type="entry name" value="GGDEF"/>
    <property type="match status" value="1"/>
</dbReference>
<dbReference type="AlphaFoldDB" id="A0A221WAR1"/>
<name>A0A221WAR1_9PSEU</name>
<dbReference type="PANTHER" id="PTHR45138:SF9">
    <property type="entry name" value="DIGUANYLATE CYCLASE DGCM-RELATED"/>
    <property type="match status" value="1"/>
</dbReference>
<dbReference type="FunFam" id="3.30.70.270:FF:000001">
    <property type="entry name" value="Diguanylate cyclase domain protein"/>
    <property type="match status" value="1"/>
</dbReference>
<dbReference type="Pfam" id="PF00990">
    <property type="entry name" value="GGDEF"/>
    <property type="match status" value="1"/>
</dbReference>
<dbReference type="PROSITE" id="PS50887">
    <property type="entry name" value="GGDEF"/>
    <property type="match status" value="1"/>
</dbReference>
<keyword evidence="4" id="KW-1185">Reference proteome</keyword>
<dbReference type="SMART" id="SM00267">
    <property type="entry name" value="GGDEF"/>
    <property type="match status" value="1"/>
</dbReference>
<evidence type="ECO:0000313" key="4">
    <source>
        <dbReference type="Proteomes" id="UP000204221"/>
    </source>
</evidence>
<accession>A0A221WAR1</accession>
<dbReference type="InterPro" id="IPR043128">
    <property type="entry name" value="Rev_trsase/Diguanyl_cyclase"/>
</dbReference>
<evidence type="ECO:0000313" key="3">
    <source>
        <dbReference type="EMBL" id="ASO22965.1"/>
    </source>
</evidence>
<dbReference type="InterPro" id="IPR000160">
    <property type="entry name" value="GGDEF_dom"/>
</dbReference>
<gene>
    <name evidence="3" type="primary">pleD2</name>
    <name evidence="3" type="ORF">AHOG_26835</name>
</gene>
<dbReference type="GO" id="GO:0052621">
    <property type="term" value="F:diguanylate cyclase activity"/>
    <property type="evidence" value="ECO:0007669"/>
    <property type="project" value="TreeGrafter"/>
</dbReference>
<organism evidence="3 4">
    <name type="scientific">Actinoalloteichus hoggarensis</name>
    <dbReference type="NCBI Taxonomy" id="1470176"/>
    <lineage>
        <taxon>Bacteria</taxon>
        <taxon>Bacillati</taxon>
        <taxon>Actinomycetota</taxon>
        <taxon>Actinomycetes</taxon>
        <taxon>Pseudonocardiales</taxon>
        <taxon>Pseudonocardiaceae</taxon>
        <taxon>Actinoalloteichus</taxon>
    </lineage>
</organism>
<evidence type="ECO:0000256" key="1">
    <source>
        <dbReference type="SAM" id="MobiDB-lite"/>
    </source>
</evidence>
<evidence type="ECO:0000259" key="2">
    <source>
        <dbReference type="PROSITE" id="PS50887"/>
    </source>
</evidence>
<dbReference type="KEGG" id="ahg:AHOG_26835"/>
<dbReference type="InterPro" id="IPR050469">
    <property type="entry name" value="Diguanylate_Cyclase"/>
</dbReference>
<dbReference type="GO" id="GO:0005886">
    <property type="term" value="C:plasma membrane"/>
    <property type="evidence" value="ECO:0007669"/>
    <property type="project" value="TreeGrafter"/>
</dbReference>
<sequence>MTVLQPDIGESDPVRREATGESPTAPVPPRESAEAVTTRRHPDELTDSSGLVRLHESIAALLASRGQWRQAYHHLRSALDLASAKGSEPIHVPEQLRREVDRLRKEHAEVQEQSLRDSLTSSYNRRYLDQRLLALPGEMDERSAGLAVALVDLDWFKQVNDTYGHLLGDRVLQRVVELLQEGLPAGAFCARYGGEEFVLVLPDVDAATAVAVCETTRARIERHAWQQLVVGLRVTVSIGLAHEERVAQAAGRLPTSHEEQLLRADSLLYTAKQSGRNAVAYQEDGVAHLAGAAAGRRTVVAPRVVGYY</sequence>
<dbReference type="InterPro" id="IPR029787">
    <property type="entry name" value="Nucleotide_cyclase"/>
</dbReference>